<name>A0ABR3RBW1_9PLEO</name>
<accession>A0ABR3RBW1</accession>
<sequence length="915" mass="106734">MPPRWVQHPVTVFLVPLITLLCAPYLYRFLPASINPSYDDAKLQRIANLMDEIYTTLADSTFIPHNAVQRGPHILNATAPVLKCKPTASVLRLMELLPYVDRTLVLEPDWLYGGHFMDYRDPEHLAELCDPLRGESIGWNDYMEPSDIALTNWGTGGWNNDRTWVLIYNTERDAIRIFEAELWVERRQAEDEFGEEMNKWWFEDDGEGIWDKTDGASHVLRAIANNYKTLRRTPWETSNRDGTQTPADIPLATRLDPYGLDDDYLRRAMKAYGWPQTFNPVKFNAEFLRVQHLPRVRNMTEAVQGHVDAIKRAMAHMEDKIVQHRTQLEEAKTEDDRWMWRWHIHELERDLEDKAIDLSEVEQDKADMCPNGPCNPNPTPDLWQQWAISHKLREAERLNLTEICERRIEGFEDPNRNIIRNISYRTQSRVEACKANEETKLTYVRRAHEQSTAEALYICEEIGCKLLNEEDVWARARLMTNSRRERGNAIDRARLPKSLSFKSQAPPEAKFALGEVNKFIAHLEYGVKGRRDRVDHVEGLIDQAKQGQSELLDQLVHLFQITTPEEVYDDVWIKTGWKEYNKWMWLHQVQKQAESGSSAQALDPEPETRPQAHEARIDATTQTEIDRIRAQHKPSAERLLKAMATHIHNLRGFPNLGSYSDHLLLKEQTLLQHRYALETTTNEDEKALHAYRMQRTTWDIEDSQADLEHASKELASSCPDEKCVSPDALILWELNVLQHTLEETHHTDLTETCEQRFSSEPRDQFQRAKINTCIADKVAERYYLELATAQCKAAAVAQCEQTGCELLPFDDVFERAQKNIEEMQRTIAANDRRMVKMQELRDAHEKLKYVDESSVAAMEFNMHDDLLAQGNYNLKEEISELKKRMEELRDGRMDEKTKRWLFWYLRGQEEEDDDE</sequence>
<keyword evidence="3" id="KW-0812">Transmembrane</keyword>
<evidence type="ECO:0000256" key="2">
    <source>
        <dbReference type="SAM" id="MobiDB-lite"/>
    </source>
</evidence>
<proteinExistence type="predicted"/>
<gene>
    <name evidence="4" type="ORF">SLS59_005101</name>
</gene>
<feature type="region of interest" description="Disordered" evidence="2">
    <location>
        <begin position="594"/>
        <end position="622"/>
    </location>
</feature>
<reference evidence="4 5" key="1">
    <citation type="submission" date="2024-02" db="EMBL/GenBank/DDBJ databases">
        <title>De novo assembly and annotation of 12 fungi associated with fruit tree decline syndrome in Ontario, Canada.</title>
        <authorList>
            <person name="Sulman M."/>
            <person name="Ellouze W."/>
            <person name="Ilyukhin E."/>
        </authorList>
    </citation>
    <scope>NUCLEOTIDE SEQUENCE [LARGE SCALE GENOMIC DNA]</scope>
    <source>
        <strain evidence="4 5">M97-236</strain>
    </source>
</reference>
<evidence type="ECO:0000313" key="5">
    <source>
        <dbReference type="Proteomes" id="UP001521222"/>
    </source>
</evidence>
<organism evidence="4 5">
    <name type="scientific">Nothophoma quercina</name>
    <dbReference type="NCBI Taxonomy" id="749835"/>
    <lineage>
        <taxon>Eukaryota</taxon>
        <taxon>Fungi</taxon>
        <taxon>Dikarya</taxon>
        <taxon>Ascomycota</taxon>
        <taxon>Pezizomycotina</taxon>
        <taxon>Dothideomycetes</taxon>
        <taxon>Pleosporomycetidae</taxon>
        <taxon>Pleosporales</taxon>
        <taxon>Pleosporineae</taxon>
        <taxon>Didymellaceae</taxon>
        <taxon>Nothophoma</taxon>
    </lineage>
</organism>
<evidence type="ECO:0000256" key="3">
    <source>
        <dbReference type="SAM" id="Phobius"/>
    </source>
</evidence>
<evidence type="ECO:0000313" key="4">
    <source>
        <dbReference type="EMBL" id="KAL1601935.1"/>
    </source>
</evidence>
<dbReference type="Proteomes" id="UP001521222">
    <property type="component" value="Unassembled WGS sequence"/>
</dbReference>
<evidence type="ECO:0000256" key="1">
    <source>
        <dbReference type="SAM" id="Coils"/>
    </source>
</evidence>
<feature type="compositionally biased region" description="Basic and acidic residues" evidence="2">
    <location>
        <begin position="606"/>
        <end position="617"/>
    </location>
</feature>
<comment type="caution">
    <text evidence="4">The sequence shown here is derived from an EMBL/GenBank/DDBJ whole genome shotgun (WGS) entry which is preliminary data.</text>
</comment>
<keyword evidence="3" id="KW-1133">Transmembrane helix</keyword>
<keyword evidence="1" id="KW-0175">Coiled coil</keyword>
<feature type="transmembrane region" description="Helical" evidence="3">
    <location>
        <begin position="12"/>
        <end position="30"/>
    </location>
</feature>
<dbReference type="EMBL" id="JAKIXB020000015">
    <property type="protein sequence ID" value="KAL1601935.1"/>
    <property type="molecule type" value="Genomic_DNA"/>
</dbReference>
<keyword evidence="3" id="KW-0472">Membrane</keyword>
<feature type="coiled-coil region" evidence="1">
    <location>
        <begin position="307"/>
        <end position="364"/>
    </location>
</feature>
<protein>
    <submittedName>
        <fullName evidence="4">Uncharacterized protein</fullName>
    </submittedName>
</protein>
<keyword evidence="5" id="KW-1185">Reference proteome</keyword>
<feature type="coiled-coil region" evidence="1">
    <location>
        <begin position="871"/>
        <end position="898"/>
    </location>
</feature>